<reference evidence="2" key="1">
    <citation type="submission" date="2023-04" db="EMBL/GenBank/DDBJ databases">
        <title>Aspergillus oryzae NBRC 4228.</title>
        <authorList>
            <person name="Ichikawa N."/>
            <person name="Sato H."/>
            <person name="Tonouchi N."/>
        </authorList>
    </citation>
    <scope>NUCLEOTIDE SEQUENCE</scope>
    <source>
        <strain evidence="2">NBRC 4228</strain>
    </source>
</reference>
<dbReference type="AlphaFoldDB" id="A0AAN5C5G8"/>
<evidence type="ECO:0000313" key="2">
    <source>
        <dbReference type="EMBL" id="GMG38948.1"/>
    </source>
</evidence>
<gene>
    <name evidence="2" type="ORF">Aory04_001351900</name>
</gene>
<dbReference type="Proteomes" id="UP001165205">
    <property type="component" value="Unassembled WGS sequence"/>
</dbReference>
<dbReference type="EMBL" id="BSYA01000368">
    <property type="protein sequence ID" value="GMG38948.1"/>
    <property type="molecule type" value="Genomic_DNA"/>
</dbReference>
<proteinExistence type="predicted"/>
<evidence type="ECO:0000313" key="3">
    <source>
        <dbReference type="Proteomes" id="UP001165205"/>
    </source>
</evidence>
<dbReference type="SUPFAM" id="SSF54909">
    <property type="entry name" value="Dimeric alpha+beta barrel"/>
    <property type="match status" value="1"/>
</dbReference>
<protein>
    <submittedName>
        <fullName evidence="2">Unnamed protein product</fullName>
    </submittedName>
</protein>
<sequence length="87" mass="9123">MDSAGSKSWCNKNTFPSGKKRITGDPGPGADPICGQPNGPDPFVMGLCDGKNKNIHVDLHCCVIPRGGEYFFSPSIAALKNISNGST</sequence>
<name>A0AAN5C5G8_ASPOZ</name>
<organism evidence="2 3">
    <name type="scientific">Aspergillus oryzae</name>
    <name type="common">Yellow koji mold</name>
    <dbReference type="NCBI Taxonomy" id="5062"/>
    <lineage>
        <taxon>Eukaryota</taxon>
        <taxon>Fungi</taxon>
        <taxon>Dikarya</taxon>
        <taxon>Ascomycota</taxon>
        <taxon>Pezizomycotina</taxon>
        <taxon>Eurotiomycetes</taxon>
        <taxon>Eurotiomycetidae</taxon>
        <taxon>Eurotiales</taxon>
        <taxon>Aspergillaceae</taxon>
        <taxon>Aspergillus</taxon>
        <taxon>Aspergillus subgen. Circumdati</taxon>
    </lineage>
</organism>
<dbReference type="InterPro" id="IPR011008">
    <property type="entry name" value="Dimeric_a/b-barrel"/>
</dbReference>
<comment type="caution">
    <text evidence="2">The sequence shown here is derived from an EMBL/GenBank/DDBJ whole genome shotgun (WGS) entry which is preliminary data.</text>
</comment>
<feature type="region of interest" description="Disordered" evidence="1">
    <location>
        <begin position="1"/>
        <end position="37"/>
    </location>
</feature>
<evidence type="ECO:0000256" key="1">
    <source>
        <dbReference type="SAM" id="MobiDB-lite"/>
    </source>
</evidence>
<feature type="compositionally biased region" description="Polar residues" evidence="1">
    <location>
        <begin position="1"/>
        <end position="16"/>
    </location>
</feature>
<accession>A0AAN5C5G8</accession>